<dbReference type="Proteomes" id="UP001148662">
    <property type="component" value="Unassembled WGS sequence"/>
</dbReference>
<sequence length="304" mass="33021">MLLRCWIGSWVAYLIMLPNASLRTLGNAAFFGLLASFMVPSNMPVQLFLFALTTMVTGMCLGWAFGAAAMKGALAARNQLLLKQSLQREQQSVAGLANPDALFRVAIFEGDFLDTRSTVVFGVFLGFGNFIFALIRAYAPKLLLLSIFGTIALDIFCSYGPLFPFAQYTLLNSLLTSVACYIAIGLVVIVFVFPESINHATLVSTSALLGKIKDLVDLQQQVLESTPDDLARGSPLFTKLLGGRAAILAQIQQMVASMKFINVEFSWGKWNGNDVKALTEPLMAVVSRSGKPDSTESNVKLPNE</sequence>
<keyword evidence="2" id="KW-1185">Reference proteome</keyword>
<evidence type="ECO:0000313" key="2">
    <source>
        <dbReference type="Proteomes" id="UP001148662"/>
    </source>
</evidence>
<comment type="caution">
    <text evidence="1">The sequence shown here is derived from an EMBL/GenBank/DDBJ whole genome shotgun (WGS) entry which is preliminary data.</text>
</comment>
<protein>
    <submittedName>
        <fullName evidence="1">Uncharacterized protein</fullName>
    </submittedName>
</protein>
<name>A0ACC1RR14_9APHY</name>
<proteinExistence type="predicted"/>
<reference evidence="1" key="1">
    <citation type="submission" date="2022-07" db="EMBL/GenBank/DDBJ databases">
        <title>Genome Sequence of Phlebia brevispora.</title>
        <authorList>
            <person name="Buettner E."/>
        </authorList>
    </citation>
    <scope>NUCLEOTIDE SEQUENCE</scope>
    <source>
        <strain evidence="1">MPL23</strain>
    </source>
</reference>
<dbReference type="EMBL" id="JANHOG010002283">
    <property type="protein sequence ID" value="KAJ3525006.1"/>
    <property type="molecule type" value="Genomic_DNA"/>
</dbReference>
<organism evidence="1 2">
    <name type="scientific">Phlebia brevispora</name>
    <dbReference type="NCBI Taxonomy" id="194682"/>
    <lineage>
        <taxon>Eukaryota</taxon>
        <taxon>Fungi</taxon>
        <taxon>Dikarya</taxon>
        <taxon>Basidiomycota</taxon>
        <taxon>Agaricomycotina</taxon>
        <taxon>Agaricomycetes</taxon>
        <taxon>Polyporales</taxon>
        <taxon>Meruliaceae</taxon>
        <taxon>Phlebia</taxon>
    </lineage>
</organism>
<evidence type="ECO:0000313" key="1">
    <source>
        <dbReference type="EMBL" id="KAJ3525006.1"/>
    </source>
</evidence>
<gene>
    <name evidence="1" type="ORF">NM688_g8467</name>
</gene>
<accession>A0ACC1RR14</accession>